<comment type="caution">
    <text evidence="2">The sequence shown here is derived from an EMBL/GenBank/DDBJ whole genome shotgun (WGS) entry which is preliminary data.</text>
</comment>
<accession>A0A4Y7R7Q6</accession>
<proteinExistence type="predicted"/>
<organism evidence="2 3">
    <name type="scientific">Pelotomaculum schinkii</name>
    <dbReference type="NCBI Taxonomy" id="78350"/>
    <lineage>
        <taxon>Bacteria</taxon>
        <taxon>Bacillati</taxon>
        <taxon>Bacillota</taxon>
        <taxon>Clostridia</taxon>
        <taxon>Eubacteriales</taxon>
        <taxon>Desulfotomaculaceae</taxon>
        <taxon>Pelotomaculum</taxon>
    </lineage>
</organism>
<gene>
    <name evidence="2" type="ORF">Psch_03521</name>
</gene>
<dbReference type="RefSeq" id="WP_190259087.1">
    <property type="nucleotide sequence ID" value="NZ_QFGA01000003.1"/>
</dbReference>
<keyword evidence="3" id="KW-1185">Reference proteome</keyword>
<dbReference type="EMBL" id="QFGA01000003">
    <property type="protein sequence ID" value="TEB04759.1"/>
    <property type="molecule type" value="Genomic_DNA"/>
</dbReference>
<keyword evidence="1" id="KW-0472">Membrane</keyword>
<sequence>MAGQVIDYVRVASKFVGLFFFVLYLLAKERERKMELLLLATFCIAA</sequence>
<keyword evidence="1" id="KW-0812">Transmembrane</keyword>
<evidence type="ECO:0000256" key="1">
    <source>
        <dbReference type="SAM" id="Phobius"/>
    </source>
</evidence>
<evidence type="ECO:0000313" key="3">
    <source>
        <dbReference type="Proteomes" id="UP000298324"/>
    </source>
</evidence>
<dbReference type="AlphaFoldDB" id="A0A4Y7R7Q6"/>
<keyword evidence="1" id="KW-1133">Transmembrane helix</keyword>
<dbReference type="Proteomes" id="UP000298324">
    <property type="component" value="Unassembled WGS sequence"/>
</dbReference>
<feature type="transmembrane region" description="Helical" evidence="1">
    <location>
        <begin position="6"/>
        <end position="27"/>
    </location>
</feature>
<protein>
    <submittedName>
        <fullName evidence="2">Uncharacterized protein</fullName>
    </submittedName>
</protein>
<evidence type="ECO:0000313" key="2">
    <source>
        <dbReference type="EMBL" id="TEB04759.1"/>
    </source>
</evidence>
<name>A0A4Y7R7Q6_9FIRM</name>
<reference evidence="2 3" key="1">
    <citation type="journal article" date="2018" name="Environ. Microbiol.">
        <title>Novel energy conservation strategies and behaviour of Pelotomaculum schinkii driving syntrophic propionate catabolism.</title>
        <authorList>
            <person name="Hidalgo-Ahumada C.A.P."/>
            <person name="Nobu M.K."/>
            <person name="Narihiro T."/>
            <person name="Tamaki H."/>
            <person name="Liu W.T."/>
            <person name="Kamagata Y."/>
            <person name="Stams A.J.M."/>
            <person name="Imachi H."/>
            <person name="Sousa D.Z."/>
        </authorList>
    </citation>
    <scope>NUCLEOTIDE SEQUENCE [LARGE SCALE GENOMIC DNA]</scope>
    <source>
        <strain evidence="2 3">HH</strain>
    </source>
</reference>